<sequence length="77" mass="9017">MLGSTFLNFLQILHDLLLCKHVNFQSYDRHNFSWPVRAKWADSATWEKHHSPYKIPSRSRAIFETLDSICSRVLKAG</sequence>
<gene>
    <name evidence="1" type="ORF">Nepgr_019166</name>
</gene>
<organism evidence="1 2">
    <name type="scientific">Nepenthes gracilis</name>
    <name type="common">Slender pitcher plant</name>
    <dbReference type="NCBI Taxonomy" id="150966"/>
    <lineage>
        <taxon>Eukaryota</taxon>
        <taxon>Viridiplantae</taxon>
        <taxon>Streptophyta</taxon>
        <taxon>Embryophyta</taxon>
        <taxon>Tracheophyta</taxon>
        <taxon>Spermatophyta</taxon>
        <taxon>Magnoliopsida</taxon>
        <taxon>eudicotyledons</taxon>
        <taxon>Gunneridae</taxon>
        <taxon>Pentapetalae</taxon>
        <taxon>Caryophyllales</taxon>
        <taxon>Nepenthaceae</taxon>
        <taxon>Nepenthes</taxon>
    </lineage>
</organism>
<evidence type="ECO:0000313" key="1">
    <source>
        <dbReference type="EMBL" id="GMH17325.1"/>
    </source>
</evidence>
<name>A0AAD3XUY9_NEPGR</name>
<proteinExistence type="predicted"/>
<evidence type="ECO:0000313" key="2">
    <source>
        <dbReference type="Proteomes" id="UP001279734"/>
    </source>
</evidence>
<accession>A0AAD3XUY9</accession>
<protein>
    <submittedName>
        <fullName evidence="1">Uncharacterized protein</fullName>
    </submittedName>
</protein>
<dbReference type="AlphaFoldDB" id="A0AAD3XUY9"/>
<dbReference type="EMBL" id="BSYO01000017">
    <property type="protein sequence ID" value="GMH17325.1"/>
    <property type="molecule type" value="Genomic_DNA"/>
</dbReference>
<keyword evidence="2" id="KW-1185">Reference proteome</keyword>
<comment type="caution">
    <text evidence="1">The sequence shown here is derived from an EMBL/GenBank/DDBJ whole genome shotgun (WGS) entry which is preliminary data.</text>
</comment>
<reference evidence="1" key="1">
    <citation type="submission" date="2023-05" db="EMBL/GenBank/DDBJ databases">
        <title>Nepenthes gracilis genome sequencing.</title>
        <authorList>
            <person name="Fukushima K."/>
        </authorList>
    </citation>
    <scope>NUCLEOTIDE SEQUENCE</scope>
    <source>
        <strain evidence="1">SING2019-196</strain>
    </source>
</reference>
<dbReference type="Proteomes" id="UP001279734">
    <property type="component" value="Unassembled WGS sequence"/>
</dbReference>